<dbReference type="SUPFAM" id="SSF48295">
    <property type="entry name" value="TrpR-like"/>
    <property type="match status" value="1"/>
</dbReference>
<sequence>MIQQKPDYNRIYSDILTEKLPHLKEKYSILLNKKDLSVLDVLEINKKIFGIPTKDTEQFNQQHHSYNKSDIFEILNYQKRNQLNNSQLAKHFKLSRNTVTKWKKMFLI</sequence>
<reference evidence="1 2" key="1">
    <citation type="submission" date="2020-04" db="EMBL/GenBank/DDBJ databases">
        <title>Chryseobacterium sp. RP-3-3 sp. nov., isolated from Jeju soil.</title>
        <authorList>
            <person name="Dahal R.H."/>
        </authorList>
    </citation>
    <scope>NUCLEOTIDE SEQUENCE [LARGE SCALE GENOMIC DNA]</scope>
    <source>
        <strain evidence="1 2">RP-3-3</strain>
    </source>
</reference>
<organism evidence="1 2">
    <name type="scientific">Chryseobacterium antibioticum</name>
    <dbReference type="NCBI Taxonomy" id="2728847"/>
    <lineage>
        <taxon>Bacteria</taxon>
        <taxon>Pseudomonadati</taxon>
        <taxon>Bacteroidota</taxon>
        <taxon>Flavobacteriia</taxon>
        <taxon>Flavobacteriales</taxon>
        <taxon>Weeksellaceae</taxon>
        <taxon>Chryseobacterium group</taxon>
        <taxon>Chryseobacterium</taxon>
    </lineage>
</organism>
<dbReference type="AlphaFoldDB" id="A0A7Y0ANX2"/>
<comment type="caution">
    <text evidence="1">The sequence shown here is derived from an EMBL/GenBank/DDBJ whole genome shotgun (WGS) entry which is preliminary data.</text>
</comment>
<evidence type="ECO:0000313" key="2">
    <source>
        <dbReference type="Proteomes" id="UP000544054"/>
    </source>
</evidence>
<dbReference type="RefSeq" id="WP_169235329.1">
    <property type="nucleotide sequence ID" value="NZ_JABBGI010000016.1"/>
</dbReference>
<dbReference type="GO" id="GO:0043565">
    <property type="term" value="F:sequence-specific DNA binding"/>
    <property type="evidence" value="ECO:0007669"/>
    <property type="project" value="InterPro"/>
</dbReference>
<dbReference type="InterPro" id="IPR010921">
    <property type="entry name" value="Trp_repressor/repl_initiator"/>
</dbReference>
<accession>A0A7Y0ANX2</accession>
<keyword evidence="2" id="KW-1185">Reference proteome</keyword>
<gene>
    <name evidence="1" type="ORF">HHL23_13545</name>
</gene>
<dbReference type="EMBL" id="JABBGI010000016">
    <property type="protein sequence ID" value="NML70811.1"/>
    <property type="molecule type" value="Genomic_DNA"/>
</dbReference>
<dbReference type="Proteomes" id="UP000544054">
    <property type="component" value="Unassembled WGS sequence"/>
</dbReference>
<name>A0A7Y0ANX2_9FLAO</name>
<proteinExistence type="predicted"/>
<protein>
    <submittedName>
        <fullName evidence="1">Helix-turn-helix domain-containing protein</fullName>
    </submittedName>
</protein>
<evidence type="ECO:0000313" key="1">
    <source>
        <dbReference type="EMBL" id="NML70811.1"/>
    </source>
</evidence>